<keyword evidence="4 5" id="KW-0408">Iron</keyword>
<proteinExistence type="inferred from homology"/>
<dbReference type="InterPro" id="IPR002401">
    <property type="entry name" value="Cyt_P450_E_grp-I"/>
</dbReference>
<name>A0A8H3EVL2_9LECA</name>
<dbReference type="GO" id="GO:0004497">
    <property type="term" value="F:monooxygenase activity"/>
    <property type="evidence" value="ECO:0007669"/>
    <property type="project" value="UniProtKB-KW"/>
</dbReference>
<keyword evidence="9" id="KW-1185">Reference proteome</keyword>
<evidence type="ECO:0000256" key="6">
    <source>
        <dbReference type="RuleBase" id="RU000461"/>
    </source>
</evidence>
<dbReference type="PRINTS" id="PR00385">
    <property type="entry name" value="P450"/>
</dbReference>
<keyword evidence="5 6" id="KW-0349">Heme</keyword>
<dbReference type="EMBL" id="CAJPDS010000013">
    <property type="protein sequence ID" value="CAF9913486.1"/>
    <property type="molecule type" value="Genomic_DNA"/>
</dbReference>
<comment type="cofactor">
    <cofactor evidence="5">
        <name>heme</name>
        <dbReference type="ChEBI" id="CHEBI:30413"/>
    </cofactor>
</comment>
<keyword evidence="6" id="KW-0503">Monooxygenase</keyword>
<dbReference type="Gene3D" id="1.10.630.10">
    <property type="entry name" value="Cytochrome P450"/>
    <property type="match status" value="1"/>
</dbReference>
<feature type="chain" id="PRO_5034441030" description="Cytochrome P450" evidence="7">
    <location>
        <begin position="20"/>
        <end position="515"/>
    </location>
</feature>
<evidence type="ECO:0000256" key="7">
    <source>
        <dbReference type="SAM" id="SignalP"/>
    </source>
</evidence>
<dbReference type="GO" id="GO:0005506">
    <property type="term" value="F:iron ion binding"/>
    <property type="evidence" value="ECO:0007669"/>
    <property type="project" value="InterPro"/>
</dbReference>
<evidence type="ECO:0000256" key="3">
    <source>
        <dbReference type="ARBA" id="ARBA00023002"/>
    </source>
</evidence>
<evidence type="ECO:0000256" key="4">
    <source>
        <dbReference type="ARBA" id="ARBA00023004"/>
    </source>
</evidence>
<dbReference type="InterPro" id="IPR017972">
    <property type="entry name" value="Cyt_P450_CS"/>
</dbReference>
<evidence type="ECO:0000256" key="1">
    <source>
        <dbReference type="ARBA" id="ARBA00010617"/>
    </source>
</evidence>
<comment type="similarity">
    <text evidence="1 6">Belongs to the cytochrome P450 family.</text>
</comment>
<accession>A0A8H3EVL2</accession>
<dbReference type="PRINTS" id="PR00463">
    <property type="entry name" value="EP450I"/>
</dbReference>
<dbReference type="GO" id="GO:0020037">
    <property type="term" value="F:heme binding"/>
    <property type="evidence" value="ECO:0007669"/>
    <property type="project" value="InterPro"/>
</dbReference>
<feature type="binding site" description="axial binding residue" evidence="5">
    <location>
        <position position="445"/>
    </location>
    <ligand>
        <name>heme</name>
        <dbReference type="ChEBI" id="CHEBI:30413"/>
    </ligand>
    <ligandPart>
        <name>Fe</name>
        <dbReference type="ChEBI" id="CHEBI:18248"/>
    </ligandPart>
</feature>
<dbReference type="OrthoDB" id="1470350at2759"/>
<evidence type="ECO:0000256" key="2">
    <source>
        <dbReference type="ARBA" id="ARBA00022723"/>
    </source>
</evidence>
<sequence>MYLLVALLLLAAGLWAVQGQRSSIRRNGHRLPRPPGTLPLAGNAIWFLQPRHKLLSWFSECERKVGFSTFEISVPSLPPGIVINDPANLEHLLKNNDIFIKGDFFKLRSRDLFGHGIINADGELWRIQRKAGLRFFSNSQLKTLVDDVLPVFIKDTQKNLDAAALASTQIDLQKTFLELTTRVMGKVAYDLDMTESMPFSKAFDFASGAIGDRFQNPFWKIKEFFFGNVLRKAVKEVKSFGASIVSAAIQRRTDRQGPTKVSLTGKQSILQANLIDALLDNITDHHIVADAAMNYLSAGRDTTAQSLTWTFYCLIHNPAAAHRVLSEVRERSHCANREPDLSFAAVQPTSSPFTMAVFNESLRLYPPVPIELKECTAETVFPDGTFLPRGTVVMWAPWAMGRSKSIWGDDADTFRPTRWLDISSQQLITKSAFEFPVFNGGPRACLGRKMAEVLAAYVIGSLLWDYEFTDPDGTSVDNLGTPAERRSQNSLTLPMEGGLPVRVRRRNLGQDYCTS</sequence>
<dbReference type="Proteomes" id="UP000664521">
    <property type="component" value="Unassembled WGS sequence"/>
</dbReference>
<reference evidence="8" key="1">
    <citation type="submission" date="2021-03" db="EMBL/GenBank/DDBJ databases">
        <authorList>
            <person name="Tagirdzhanova G."/>
        </authorList>
    </citation>
    <scope>NUCLEOTIDE SEQUENCE</scope>
</reference>
<comment type="caution">
    <text evidence="8">The sequence shown here is derived from an EMBL/GenBank/DDBJ whole genome shotgun (WGS) entry which is preliminary data.</text>
</comment>
<dbReference type="GO" id="GO:0016705">
    <property type="term" value="F:oxidoreductase activity, acting on paired donors, with incorporation or reduction of molecular oxygen"/>
    <property type="evidence" value="ECO:0007669"/>
    <property type="project" value="InterPro"/>
</dbReference>
<gene>
    <name evidence="8" type="ORF">HETSPECPRED_001568</name>
</gene>
<evidence type="ECO:0000313" key="8">
    <source>
        <dbReference type="EMBL" id="CAF9913486.1"/>
    </source>
</evidence>
<dbReference type="Pfam" id="PF00067">
    <property type="entry name" value="p450"/>
    <property type="match status" value="1"/>
</dbReference>
<dbReference type="GO" id="GO:0006629">
    <property type="term" value="P:lipid metabolic process"/>
    <property type="evidence" value="ECO:0007669"/>
    <property type="project" value="UniProtKB-ARBA"/>
</dbReference>
<keyword evidence="7" id="KW-0732">Signal</keyword>
<evidence type="ECO:0000256" key="5">
    <source>
        <dbReference type="PIRSR" id="PIRSR602401-1"/>
    </source>
</evidence>
<feature type="signal peptide" evidence="7">
    <location>
        <begin position="1"/>
        <end position="19"/>
    </location>
</feature>
<keyword evidence="2 5" id="KW-0479">Metal-binding</keyword>
<organism evidence="8 9">
    <name type="scientific">Heterodermia speciosa</name>
    <dbReference type="NCBI Taxonomy" id="116794"/>
    <lineage>
        <taxon>Eukaryota</taxon>
        <taxon>Fungi</taxon>
        <taxon>Dikarya</taxon>
        <taxon>Ascomycota</taxon>
        <taxon>Pezizomycotina</taxon>
        <taxon>Lecanoromycetes</taxon>
        <taxon>OSLEUM clade</taxon>
        <taxon>Lecanoromycetidae</taxon>
        <taxon>Caliciales</taxon>
        <taxon>Physciaceae</taxon>
        <taxon>Heterodermia</taxon>
    </lineage>
</organism>
<dbReference type="SUPFAM" id="SSF48264">
    <property type="entry name" value="Cytochrome P450"/>
    <property type="match status" value="1"/>
</dbReference>
<evidence type="ECO:0000313" key="9">
    <source>
        <dbReference type="Proteomes" id="UP000664521"/>
    </source>
</evidence>
<dbReference type="PROSITE" id="PS00086">
    <property type="entry name" value="CYTOCHROME_P450"/>
    <property type="match status" value="1"/>
</dbReference>
<dbReference type="InterPro" id="IPR036396">
    <property type="entry name" value="Cyt_P450_sf"/>
</dbReference>
<evidence type="ECO:0008006" key="10">
    <source>
        <dbReference type="Google" id="ProtNLM"/>
    </source>
</evidence>
<dbReference type="PANTHER" id="PTHR24296">
    <property type="entry name" value="CYTOCHROME P450"/>
    <property type="match status" value="1"/>
</dbReference>
<keyword evidence="3 6" id="KW-0560">Oxidoreductase</keyword>
<dbReference type="AlphaFoldDB" id="A0A8H3EVL2"/>
<dbReference type="InterPro" id="IPR001128">
    <property type="entry name" value="Cyt_P450"/>
</dbReference>
<protein>
    <recommendedName>
        <fullName evidence="10">Cytochrome P450</fullName>
    </recommendedName>
</protein>